<feature type="compositionally biased region" description="Low complexity" evidence="1">
    <location>
        <begin position="16"/>
        <end position="28"/>
    </location>
</feature>
<feature type="region of interest" description="Disordered" evidence="1">
    <location>
        <begin position="41"/>
        <end position="89"/>
    </location>
</feature>
<evidence type="ECO:0000313" key="3">
    <source>
        <dbReference type="Proteomes" id="UP000054937"/>
    </source>
</evidence>
<name>A0A0V0Q7P3_PSEPJ</name>
<sequence length="178" mass="20960">MNLQKKAKSKSKSPNKFKSPAKNNIKNIKNKFYSSLMQFNKQEQSKEEKQIKEKNEIKNKNFHKNTDKRKNLKKSFRSPQNLKKSLSKTNFATPNKLLNNLEITHQPVQIEENIKKNGIKSAKNIQNLQQQYIEQTFSNFFPRGQKPKELISSRVVQKKNQKLILTNFIIIPFRSTKI</sequence>
<feature type="compositionally biased region" description="Polar residues" evidence="1">
    <location>
        <begin position="77"/>
        <end position="89"/>
    </location>
</feature>
<gene>
    <name evidence="2" type="ORF">PPERSA_02208</name>
</gene>
<protein>
    <submittedName>
        <fullName evidence="2">Uncharacterized protein</fullName>
    </submittedName>
</protein>
<keyword evidence="3" id="KW-1185">Reference proteome</keyword>
<accession>A0A0V0Q7P3</accession>
<dbReference type="Proteomes" id="UP000054937">
    <property type="component" value="Unassembled WGS sequence"/>
</dbReference>
<organism evidence="2 3">
    <name type="scientific">Pseudocohnilembus persalinus</name>
    <name type="common">Ciliate</name>
    <dbReference type="NCBI Taxonomy" id="266149"/>
    <lineage>
        <taxon>Eukaryota</taxon>
        <taxon>Sar</taxon>
        <taxon>Alveolata</taxon>
        <taxon>Ciliophora</taxon>
        <taxon>Intramacronucleata</taxon>
        <taxon>Oligohymenophorea</taxon>
        <taxon>Scuticociliatia</taxon>
        <taxon>Philasterida</taxon>
        <taxon>Pseudocohnilembidae</taxon>
        <taxon>Pseudocohnilembus</taxon>
    </lineage>
</organism>
<feature type="region of interest" description="Disordered" evidence="1">
    <location>
        <begin position="1"/>
        <end position="28"/>
    </location>
</feature>
<dbReference type="AlphaFoldDB" id="A0A0V0Q7P3"/>
<evidence type="ECO:0000313" key="2">
    <source>
        <dbReference type="EMBL" id="KRW98264.1"/>
    </source>
</evidence>
<evidence type="ECO:0000256" key="1">
    <source>
        <dbReference type="SAM" id="MobiDB-lite"/>
    </source>
</evidence>
<feature type="compositionally biased region" description="Basic and acidic residues" evidence="1">
    <location>
        <begin position="43"/>
        <end position="69"/>
    </location>
</feature>
<proteinExistence type="predicted"/>
<comment type="caution">
    <text evidence="2">The sequence shown here is derived from an EMBL/GenBank/DDBJ whole genome shotgun (WGS) entry which is preliminary data.</text>
</comment>
<dbReference type="EMBL" id="LDAU01000258">
    <property type="protein sequence ID" value="KRW98264.1"/>
    <property type="molecule type" value="Genomic_DNA"/>
</dbReference>
<reference evidence="2 3" key="1">
    <citation type="journal article" date="2015" name="Sci. Rep.">
        <title>Genome of the facultative scuticociliatosis pathogen Pseudocohnilembus persalinus provides insight into its virulence through horizontal gene transfer.</title>
        <authorList>
            <person name="Xiong J."/>
            <person name="Wang G."/>
            <person name="Cheng J."/>
            <person name="Tian M."/>
            <person name="Pan X."/>
            <person name="Warren A."/>
            <person name="Jiang C."/>
            <person name="Yuan D."/>
            <person name="Miao W."/>
        </authorList>
    </citation>
    <scope>NUCLEOTIDE SEQUENCE [LARGE SCALE GENOMIC DNA]</scope>
    <source>
        <strain evidence="2">36N120E</strain>
    </source>
</reference>
<dbReference type="InParanoid" id="A0A0V0Q7P3"/>
<feature type="compositionally biased region" description="Basic residues" evidence="1">
    <location>
        <begin position="1"/>
        <end position="15"/>
    </location>
</feature>